<keyword evidence="3" id="KW-1185">Reference proteome</keyword>
<accession>W9WHE9</accession>
<dbReference type="AlphaFoldDB" id="W9WHE9"/>
<dbReference type="OrthoDB" id="4159797at2759"/>
<dbReference type="GeneID" id="19194281"/>
<dbReference type="STRING" id="1182543.W9WHE9"/>
<comment type="caution">
    <text evidence="2">The sequence shown here is derived from an EMBL/GenBank/DDBJ whole genome shotgun (WGS) entry which is preliminary data.</text>
</comment>
<sequence length="161" mass="18470">MASEDIQCLSVADKRSTQHKGTENLAIHNTFIRCSLALLTLKTTARFNMDGRNRAYFLVERSHGDEIPTVWKKLSEESRDKVCEQLKQVVQEMRSLKPPPQTGVQSCSGGSLRDSRNPRSYPRFGPFKTIKDFHVWLRDGVQLSEAEDRETTQTGRIFEIR</sequence>
<reference evidence="2 3" key="1">
    <citation type="submission" date="2013-03" db="EMBL/GenBank/DDBJ databases">
        <title>The Genome Sequence of Cladophialophora psammophila CBS 110553.</title>
        <authorList>
            <consortium name="The Broad Institute Genomics Platform"/>
            <person name="Cuomo C."/>
            <person name="de Hoog S."/>
            <person name="Gorbushina A."/>
            <person name="Walker B."/>
            <person name="Young S.K."/>
            <person name="Zeng Q."/>
            <person name="Gargeya S."/>
            <person name="Fitzgerald M."/>
            <person name="Haas B."/>
            <person name="Abouelleil A."/>
            <person name="Allen A.W."/>
            <person name="Alvarado L."/>
            <person name="Arachchi H.M."/>
            <person name="Berlin A.M."/>
            <person name="Chapman S.B."/>
            <person name="Gainer-Dewar J."/>
            <person name="Goldberg J."/>
            <person name="Griggs A."/>
            <person name="Gujja S."/>
            <person name="Hansen M."/>
            <person name="Howarth C."/>
            <person name="Imamovic A."/>
            <person name="Ireland A."/>
            <person name="Larimer J."/>
            <person name="McCowan C."/>
            <person name="Murphy C."/>
            <person name="Pearson M."/>
            <person name="Poon T.W."/>
            <person name="Priest M."/>
            <person name="Roberts A."/>
            <person name="Saif S."/>
            <person name="Shea T."/>
            <person name="Sisk P."/>
            <person name="Sykes S."/>
            <person name="Wortman J."/>
            <person name="Nusbaum C."/>
            <person name="Birren B."/>
        </authorList>
    </citation>
    <scope>NUCLEOTIDE SEQUENCE [LARGE SCALE GENOMIC DNA]</scope>
    <source>
        <strain evidence="2 3">CBS 110553</strain>
    </source>
</reference>
<evidence type="ECO:0000313" key="2">
    <source>
        <dbReference type="EMBL" id="EXJ67572.1"/>
    </source>
</evidence>
<proteinExistence type="predicted"/>
<dbReference type="HOGENOM" id="CLU_1643514_0_0_1"/>
<gene>
    <name evidence="2" type="ORF">A1O5_09585</name>
</gene>
<evidence type="ECO:0000256" key="1">
    <source>
        <dbReference type="SAM" id="MobiDB-lite"/>
    </source>
</evidence>
<protein>
    <submittedName>
        <fullName evidence="2">Uncharacterized protein</fullName>
    </submittedName>
</protein>
<evidence type="ECO:0000313" key="3">
    <source>
        <dbReference type="Proteomes" id="UP000019471"/>
    </source>
</evidence>
<dbReference type="EMBL" id="AMGX01000016">
    <property type="protein sequence ID" value="EXJ67572.1"/>
    <property type="molecule type" value="Genomic_DNA"/>
</dbReference>
<organism evidence="2 3">
    <name type="scientific">Cladophialophora psammophila CBS 110553</name>
    <dbReference type="NCBI Taxonomy" id="1182543"/>
    <lineage>
        <taxon>Eukaryota</taxon>
        <taxon>Fungi</taxon>
        <taxon>Dikarya</taxon>
        <taxon>Ascomycota</taxon>
        <taxon>Pezizomycotina</taxon>
        <taxon>Eurotiomycetes</taxon>
        <taxon>Chaetothyriomycetidae</taxon>
        <taxon>Chaetothyriales</taxon>
        <taxon>Herpotrichiellaceae</taxon>
        <taxon>Cladophialophora</taxon>
    </lineage>
</organism>
<dbReference type="Proteomes" id="UP000019471">
    <property type="component" value="Unassembled WGS sequence"/>
</dbReference>
<feature type="region of interest" description="Disordered" evidence="1">
    <location>
        <begin position="96"/>
        <end position="119"/>
    </location>
</feature>
<dbReference type="eggNOG" id="ENOG502SHN1">
    <property type="taxonomic scope" value="Eukaryota"/>
</dbReference>
<dbReference type="RefSeq" id="XP_007748354.1">
    <property type="nucleotide sequence ID" value="XM_007750164.1"/>
</dbReference>
<name>W9WHE9_9EURO</name>